<dbReference type="Proteomes" id="UP000069705">
    <property type="component" value="Unassembled WGS sequence"/>
</dbReference>
<name>A0A100WSY6_MYCFO</name>
<proteinExistence type="predicted"/>
<evidence type="ECO:0000313" key="1">
    <source>
        <dbReference type="EMBL" id="GAT03707.1"/>
    </source>
</evidence>
<sequence length="130" mass="14901">MNETSHHILTAERRINRLQQDQLRWAETSPEAAAALRTARTRAVLHVAARMNATVDQLHQLRVMMAEAWSVPVERRGDVAEAAESWSEANCSGDDEEWEILSIVWLVEELWPDVVMETDAWARRHASMQV</sequence>
<gene>
    <name evidence="1" type="ORF">RMCFA_3819</name>
</gene>
<accession>A0A100WSY6</accession>
<evidence type="ECO:0000313" key="2">
    <source>
        <dbReference type="Proteomes" id="UP000069705"/>
    </source>
</evidence>
<organism evidence="1 2">
    <name type="scientific">Mycolicibacterium fortuitum subsp. acetamidolyticum</name>
    <dbReference type="NCBI Taxonomy" id="144550"/>
    <lineage>
        <taxon>Bacteria</taxon>
        <taxon>Bacillati</taxon>
        <taxon>Actinomycetota</taxon>
        <taxon>Actinomycetes</taxon>
        <taxon>Mycobacteriales</taxon>
        <taxon>Mycobacteriaceae</taxon>
        <taxon>Mycolicibacterium</taxon>
    </lineage>
</organism>
<protein>
    <submittedName>
        <fullName evidence="1">Uncharacterized protein</fullName>
    </submittedName>
</protein>
<dbReference type="RefSeq" id="WP_061264291.1">
    <property type="nucleotide sequence ID" value="NZ_BCSZ01000035.1"/>
</dbReference>
<reference evidence="2" key="2">
    <citation type="submission" date="2016-02" db="EMBL/GenBank/DDBJ databases">
        <title>Draft genome sequence of five rapidly growing Mycobacterium species.</title>
        <authorList>
            <person name="Katahira K."/>
            <person name="Gotou Y."/>
            <person name="Iida K."/>
            <person name="Ogura Y."/>
            <person name="Hayashi T."/>
        </authorList>
    </citation>
    <scope>NUCLEOTIDE SEQUENCE [LARGE SCALE GENOMIC DNA]</scope>
    <source>
        <strain evidence="2">JCM6368</strain>
    </source>
</reference>
<dbReference type="AlphaFoldDB" id="A0A100WSY6"/>
<reference evidence="1 2" key="1">
    <citation type="journal article" date="2016" name="Genome Announc.">
        <title>Draft Genome Sequences of Five Rapidly Growing Mycobacterium Species, M. thermoresistibile, M. fortuitum subsp. acetamidolyticum, M. canariasense, M. brisbanense, and M. novocastrense.</title>
        <authorList>
            <person name="Katahira K."/>
            <person name="Ogura Y."/>
            <person name="Gotoh Y."/>
            <person name="Hayashi T."/>
        </authorList>
    </citation>
    <scope>NUCLEOTIDE SEQUENCE [LARGE SCALE GENOMIC DNA]</scope>
    <source>
        <strain evidence="1 2">JCM6368</strain>
    </source>
</reference>
<comment type="caution">
    <text evidence="1">The sequence shown here is derived from an EMBL/GenBank/DDBJ whole genome shotgun (WGS) entry which is preliminary data.</text>
</comment>
<dbReference type="EMBL" id="BCSZ01000035">
    <property type="protein sequence ID" value="GAT03707.1"/>
    <property type="molecule type" value="Genomic_DNA"/>
</dbReference>